<protein>
    <submittedName>
        <fullName evidence="1">Oligopeptide transporter 9</fullName>
    </submittedName>
</protein>
<organism evidence="1 2">
    <name type="scientific">Citrus sinensis</name>
    <name type="common">Sweet orange</name>
    <name type="synonym">Citrus aurantium var. sinensis</name>
    <dbReference type="NCBI Taxonomy" id="2711"/>
    <lineage>
        <taxon>Eukaryota</taxon>
        <taxon>Viridiplantae</taxon>
        <taxon>Streptophyta</taxon>
        <taxon>Embryophyta</taxon>
        <taxon>Tracheophyta</taxon>
        <taxon>Spermatophyta</taxon>
        <taxon>Magnoliopsida</taxon>
        <taxon>eudicotyledons</taxon>
        <taxon>Gunneridae</taxon>
        <taxon>Pentapetalae</taxon>
        <taxon>rosids</taxon>
        <taxon>malvids</taxon>
        <taxon>Sapindales</taxon>
        <taxon>Rutaceae</taxon>
        <taxon>Aurantioideae</taxon>
        <taxon>Citrus</taxon>
    </lineage>
</organism>
<gene>
    <name evidence="1" type="ORF">KPL71_008006</name>
</gene>
<dbReference type="EMBL" id="CM039172">
    <property type="protein sequence ID" value="KAH9780242.1"/>
    <property type="molecule type" value="Genomic_DNA"/>
</dbReference>
<reference evidence="2" key="1">
    <citation type="journal article" date="2023" name="Hortic. Res.">
        <title>A chromosome-level phased genome enabling allele-level studies in sweet orange: a case study on citrus Huanglongbing tolerance.</title>
        <authorList>
            <person name="Wu B."/>
            <person name="Yu Q."/>
            <person name="Deng Z."/>
            <person name="Duan Y."/>
            <person name="Luo F."/>
            <person name="Gmitter F. Jr."/>
        </authorList>
    </citation>
    <scope>NUCLEOTIDE SEQUENCE [LARGE SCALE GENOMIC DNA]</scope>
    <source>
        <strain evidence="2">cv. Valencia</strain>
    </source>
</reference>
<evidence type="ECO:0000313" key="1">
    <source>
        <dbReference type="EMBL" id="KAH9780242.1"/>
    </source>
</evidence>
<dbReference type="Proteomes" id="UP000829398">
    <property type="component" value="Chromosome 3"/>
</dbReference>
<name>A0ACB8M2Z1_CITSI</name>
<sequence length="458" mass="51854">MARTLPHRIFFKDTMFEFDLNSGPFNIKEHVLITIFANSGAGTVYATHILSAVKLLYKRKLGFLPAFLVMLTTQVLGFGWAGLFRKYLVEPGEMWWPSNLVQVSLFRDLWEQTRRAFGGHKKVDIHTKLMQKYKSVPMWWFWVILVVNIALIIFACQYYNESLQLPWWGVLLACGIAVFFTLPIGIINATTNQQPGLNIITEYVIGYLYPERPVANMCFKVYGYISMNQGLTFLADFKLGHYMKIPPRAMFMGQVVGTLIAVMVYTLTAWWLMGDIPYLCDTTMLPRDSPWTCPMDRVFFDASVIWGLVGPRRIFGDQGEYGNINWFFLGGAVAPLLVWLAHKAFPSKKWIRLIHMPVLLGSTAMMPPASAVNFTSWIILGFLSGFVVFRYKPEVWKRYNYILSGGLDAGTAFMTVLLFIALGLQNIGLDWWGNSGEGCPLATCPTAKGIMVDGCPVV</sequence>
<keyword evidence="2" id="KW-1185">Reference proteome</keyword>
<proteinExistence type="predicted"/>
<evidence type="ECO:0000313" key="2">
    <source>
        <dbReference type="Proteomes" id="UP000829398"/>
    </source>
</evidence>
<comment type="caution">
    <text evidence="1">The sequence shown here is derived from an EMBL/GenBank/DDBJ whole genome shotgun (WGS) entry which is preliminary data.</text>
</comment>
<accession>A0ACB8M2Z1</accession>